<evidence type="ECO:0000256" key="6">
    <source>
        <dbReference type="ARBA" id="ARBA00022777"/>
    </source>
</evidence>
<dbReference type="InterPro" id="IPR011055">
    <property type="entry name" value="Dup_hybrid_motif"/>
</dbReference>
<evidence type="ECO:0000259" key="7">
    <source>
        <dbReference type="PROSITE" id="PS51093"/>
    </source>
</evidence>
<evidence type="ECO:0000313" key="9">
    <source>
        <dbReference type="Proteomes" id="UP000199394"/>
    </source>
</evidence>
<dbReference type="PANTHER" id="PTHR45008:SF1">
    <property type="entry name" value="PTS SYSTEM GLUCOSE-SPECIFIC EIIA COMPONENT"/>
    <property type="match status" value="1"/>
</dbReference>
<keyword evidence="5" id="KW-0598">Phosphotransferase system</keyword>
<dbReference type="FunFam" id="2.70.70.10:FF:000001">
    <property type="entry name" value="PTS system glucose-specific IIA component"/>
    <property type="match status" value="1"/>
</dbReference>
<keyword evidence="9" id="KW-1185">Reference proteome</keyword>
<sequence length="162" mass="16764">MGLFNRKKKAVDPIVYAMVSGRILPLSEVPDEVFSQKILGDGFAIAPTDEVVLAPAEGTVTVLMEGSGHACGLSLACGIDLLVHIGVDTVNMQGEGFEELVSVGDTVTTGTPLIRFSSEAIAKAGHSDVVICVVAEPNGKAVRIEEDGTAIAGETPVMVVES</sequence>
<keyword evidence="3" id="KW-0762">Sugar transport</keyword>
<reference evidence="8 9" key="1">
    <citation type="submission" date="2016-10" db="EMBL/GenBank/DDBJ databases">
        <authorList>
            <person name="de Groot N.N."/>
        </authorList>
    </citation>
    <scope>NUCLEOTIDE SEQUENCE [LARGE SCALE GENOMIC DNA]</scope>
    <source>
        <strain evidence="8 9">SR12</strain>
    </source>
</reference>
<evidence type="ECO:0000313" key="8">
    <source>
        <dbReference type="EMBL" id="SDZ91713.1"/>
    </source>
</evidence>
<dbReference type="PANTHER" id="PTHR45008">
    <property type="entry name" value="PTS SYSTEM GLUCOSE-SPECIFIC EIIA COMPONENT"/>
    <property type="match status" value="1"/>
</dbReference>
<organism evidence="8 9">
    <name type="scientific">Eubacterium aggregans</name>
    <dbReference type="NCBI Taxonomy" id="81409"/>
    <lineage>
        <taxon>Bacteria</taxon>
        <taxon>Bacillati</taxon>
        <taxon>Bacillota</taxon>
        <taxon>Clostridia</taxon>
        <taxon>Eubacteriales</taxon>
        <taxon>Eubacteriaceae</taxon>
        <taxon>Eubacterium</taxon>
    </lineage>
</organism>
<dbReference type="Pfam" id="PF00358">
    <property type="entry name" value="PTS_EIIA_1"/>
    <property type="match status" value="1"/>
</dbReference>
<dbReference type="SUPFAM" id="SSF51261">
    <property type="entry name" value="Duplicated hybrid motif"/>
    <property type="match status" value="1"/>
</dbReference>
<evidence type="ECO:0000256" key="2">
    <source>
        <dbReference type="ARBA" id="ARBA00022448"/>
    </source>
</evidence>
<dbReference type="GO" id="GO:0005737">
    <property type="term" value="C:cytoplasm"/>
    <property type="evidence" value="ECO:0007669"/>
    <property type="project" value="UniProtKB-SubCell"/>
</dbReference>
<protein>
    <submittedName>
        <fullName evidence="8">PTS system IIA component, Glc family</fullName>
    </submittedName>
</protein>
<keyword evidence="4" id="KW-0808">Transferase</keyword>
<gene>
    <name evidence="8" type="ORF">SAMN04515656_101128</name>
</gene>
<dbReference type="GO" id="GO:0009401">
    <property type="term" value="P:phosphoenolpyruvate-dependent sugar phosphotransferase system"/>
    <property type="evidence" value="ECO:0007669"/>
    <property type="project" value="UniProtKB-KW"/>
</dbReference>
<feature type="domain" description="PTS EIIA type-1" evidence="7">
    <location>
        <begin position="31"/>
        <end position="136"/>
    </location>
</feature>
<keyword evidence="2" id="KW-0813">Transport</keyword>
<dbReference type="RefSeq" id="WP_090304139.1">
    <property type="nucleotide sequence ID" value="NZ_FNRK01000001.1"/>
</dbReference>
<evidence type="ECO:0000256" key="5">
    <source>
        <dbReference type="ARBA" id="ARBA00022683"/>
    </source>
</evidence>
<dbReference type="PROSITE" id="PS51093">
    <property type="entry name" value="PTS_EIIA_TYPE_1"/>
    <property type="match status" value="1"/>
</dbReference>
<proteinExistence type="predicted"/>
<keyword evidence="6" id="KW-0418">Kinase</keyword>
<dbReference type="NCBIfam" id="TIGR00830">
    <property type="entry name" value="PTBA"/>
    <property type="match status" value="1"/>
</dbReference>
<name>A0A1H3WX50_9FIRM</name>
<comment type="subcellular location">
    <subcellularLocation>
        <location evidence="1">Cytoplasm</location>
    </subcellularLocation>
</comment>
<dbReference type="OrthoDB" id="92465at2"/>
<dbReference type="PROSITE" id="PS00371">
    <property type="entry name" value="PTS_EIIA_TYPE_1_HIS"/>
    <property type="match status" value="1"/>
</dbReference>
<evidence type="ECO:0000256" key="3">
    <source>
        <dbReference type="ARBA" id="ARBA00022597"/>
    </source>
</evidence>
<dbReference type="Gene3D" id="2.70.70.10">
    <property type="entry name" value="Glucose Permease (Domain IIA)"/>
    <property type="match status" value="1"/>
</dbReference>
<dbReference type="InterPro" id="IPR050890">
    <property type="entry name" value="PTS_EIIA_component"/>
</dbReference>
<dbReference type="EMBL" id="FNRK01000001">
    <property type="protein sequence ID" value="SDZ91713.1"/>
    <property type="molecule type" value="Genomic_DNA"/>
</dbReference>
<dbReference type="Proteomes" id="UP000199394">
    <property type="component" value="Unassembled WGS sequence"/>
</dbReference>
<evidence type="ECO:0000256" key="1">
    <source>
        <dbReference type="ARBA" id="ARBA00004496"/>
    </source>
</evidence>
<evidence type="ECO:0000256" key="4">
    <source>
        <dbReference type="ARBA" id="ARBA00022679"/>
    </source>
</evidence>
<dbReference type="GO" id="GO:0016301">
    <property type="term" value="F:kinase activity"/>
    <property type="evidence" value="ECO:0007669"/>
    <property type="project" value="UniProtKB-KW"/>
</dbReference>
<accession>A0A1H3WX50</accession>
<dbReference type="STRING" id="81409.SAMN04515656_101128"/>
<dbReference type="AlphaFoldDB" id="A0A1H3WX50"/>
<dbReference type="InterPro" id="IPR001127">
    <property type="entry name" value="PTS_EIIA_1_perm"/>
</dbReference>